<name>A0ABR4I921_9EURO</name>
<evidence type="ECO:0000256" key="6">
    <source>
        <dbReference type="ARBA" id="ARBA00023242"/>
    </source>
</evidence>
<feature type="domain" description="Zn(2)-C6 fungal-type" evidence="8">
    <location>
        <begin position="12"/>
        <end position="41"/>
    </location>
</feature>
<dbReference type="CDD" id="cd00067">
    <property type="entry name" value="GAL4"/>
    <property type="match status" value="1"/>
</dbReference>
<keyword evidence="4" id="KW-0238">DNA-binding</keyword>
<proteinExistence type="predicted"/>
<evidence type="ECO:0000256" key="7">
    <source>
        <dbReference type="SAM" id="MobiDB-lite"/>
    </source>
</evidence>
<dbReference type="InterPro" id="IPR036864">
    <property type="entry name" value="Zn2-C6_fun-type_DNA-bd_sf"/>
</dbReference>
<feature type="region of interest" description="Disordered" evidence="7">
    <location>
        <begin position="570"/>
        <end position="593"/>
    </location>
</feature>
<evidence type="ECO:0000256" key="4">
    <source>
        <dbReference type="ARBA" id="ARBA00023125"/>
    </source>
</evidence>
<evidence type="ECO:0000259" key="8">
    <source>
        <dbReference type="PROSITE" id="PS50048"/>
    </source>
</evidence>
<dbReference type="Pfam" id="PF00172">
    <property type="entry name" value="Zn_clus"/>
    <property type="match status" value="1"/>
</dbReference>
<dbReference type="SUPFAM" id="SSF57701">
    <property type="entry name" value="Zn2/Cys6 DNA-binding domain"/>
    <property type="match status" value="1"/>
</dbReference>
<dbReference type="InterPro" id="IPR007219">
    <property type="entry name" value="XnlR_reg_dom"/>
</dbReference>
<keyword evidence="5" id="KW-0804">Transcription</keyword>
<evidence type="ECO:0000256" key="2">
    <source>
        <dbReference type="ARBA" id="ARBA00022833"/>
    </source>
</evidence>
<comment type="caution">
    <text evidence="9">The sequence shown here is derived from an EMBL/GenBank/DDBJ whole genome shotgun (WGS) entry which is preliminary data.</text>
</comment>
<accession>A0ABR4I921</accession>
<dbReference type="InterPro" id="IPR052073">
    <property type="entry name" value="Amide_Lactam_Regulators"/>
</dbReference>
<feature type="compositionally biased region" description="Polar residues" evidence="7">
    <location>
        <begin position="34"/>
        <end position="43"/>
    </location>
</feature>
<evidence type="ECO:0000313" key="10">
    <source>
        <dbReference type="Proteomes" id="UP001610335"/>
    </source>
</evidence>
<keyword evidence="2" id="KW-0862">Zinc</keyword>
<keyword evidence="6" id="KW-0539">Nucleus</keyword>
<dbReference type="PANTHER" id="PTHR47171:SF2">
    <property type="entry name" value="TRANSCRIPTION FACTOR, PUTATIVE-RELATED"/>
    <property type="match status" value="1"/>
</dbReference>
<evidence type="ECO:0000256" key="3">
    <source>
        <dbReference type="ARBA" id="ARBA00023015"/>
    </source>
</evidence>
<organism evidence="9 10">
    <name type="scientific">Aspergillus cavernicola</name>
    <dbReference type="NCBI Taxonomy" id="176166"/>
    <lineage>
        <taxon>Eukaryota</taxon>
        <taxon>Fungi</taxon>
        <taxon>Dikarya</taxon>
        <taxon>Ascomycota</taxon>
        <taxon>Pezizomycotina</taxon>
        <taxon>Eurotiomycetes</taxon>
        <taxon>Eurotiomycetidae</taxon>
        <taxon>Eurotiales</taxon>
        <taxon>Aspergillaceae</taxon>
        <taxon>Aspergillus</taxon>
        <taxon>Aspergillus subgen. Nidulantes</taxon>
    </lineage>
</organism>
<sequence length="610" mass="67535">MNRKPTTLTQNVCVLCSRKKIKCDIAKKNPCSNCAKTEAQCNPNRKRKIDEVSSSSPAVKRQRSKGERSKGDGKPPPKPRPPPLEATLAAELDAIQTEEGRDLSLQPHFSFDEAMVTPKLEADHPGLPHEDLQLLREEGAFTLPPDTAQHELISTFIEYGHVWTPILDPAWLSGKNTPYLLLQAIFVAASRMTTQANEYGLSSDFYRRAKLLFFFGMERNPLISISTAILLHWYSPVGPGTGPTDTSGFWLRTAESIAFQIGLHKEPSAKDPQRALRRRLWWTLVIRDSIVSSSAGLPRTLNLSNGNVLPPSLDDFTEQDAHARVFPVSVIISQLLGDTVERCQRRELTPDNQRNLENSLFRWVKQDFPCITGPFPGFSFEARQVLVSYLANLIILDRSPNSDGSLSARSLLAASFIAGLYREFLERGELCRLGPTFTFYALCAGLILTPAYKVEGLWNVLNEEIIILKASLQILSKQWGSAMGSIRALHKLGENLSRKQSSGNAIPRLNEEARPFFEGLDTRWCRLWGPIVDYALEQPAAASSFPVQSSQQGSQRSIVASYASTRPFGPPRLPVTFPGSVNDPGGEGGDVGIDWAGSWLLERGSSSPKP</sequence>
<dbReference type="EMBL" id="JBFXLS010000045">
    <property type="protein sequence ID" value="KAL2824236.1"/>
    <property type="molecule type" value="Genomic_DNA"/>
</dbReference>
<keyword evidence="1" id="KW-0479">Metal-binding</keyword>
<dbReference type="CDD" id="cd12148">
    <property type="entry name" value="fungal_TF_MHR"/>
    <property type="match status" value="1"/>
</dbReference>
<dbReference type="PANTHER" id="PTHR47171">
    <property type="entry name" value="FARA-RELATED"/>
    <property type="match status" value="1"/>
</dbReference>
<reference evidence="9 10" key="1">
    <citation type="submission" date="2024-07" db="EMBL/GenBank/DDBJ databases">
        <title>Section-level genome sequencing and comparative genomics of Aspergillus sections Usti and Cavernicolus.</title>
        <authorList>
            <consortium name="Lawrence Berkeley National Laboratory"/>
            <person name="Nybo J.L."/>
            <person name="Vesth T.C."/>
            <person name="Theobald S."/>
            <person name="Frisvad J.C."/>
            <person name="Larsen T.O."/>
            <person name="Kjaerboelling I."/>
            <person name="Rothschild-Mancinelli K."/>
            <person name="Lyhne E.K."/>
            <person name="Kogle M.E."/>
            <person name="Barry K."/>
            <person name="Clum A."/>
            <person name="Na H."/>
            <person name="Ledsgaard L."/>
            <person name="Lin J."/>
            <person name="Lipzen A."/>
            <person name="Kuo A."/>
            <person name="Riley R."/>
            <person name="Mondo S."/>
            <person name="LaButti K."/>
            <person name="Haridas S."/>
            <person name="Pangalinan J."/>
            <person name="Salamov A.A."/>
            <person name="Simmons B.A."/>
            <person name="Magnuson J.K."/>
            <person name="Chen J."/>
            <person name="Drula E."/>
            <person name="Henrissat B."/>
            <person name="Wiebenga A."/>
            <person name="Lubbers R.J."/>
            <person name="Gomes A.C."/>
            <person name="Makela M.R."/>
            <person name="Stajich J."/>
            <person name="Grigoriev I.V."/>
            <person name="Mortensen U.H."/>
            <person name="De vries R.P."/>
            <person name="Baker S.E."/>
            <person name="Andersen M.R."/>
        </authorList>
    </citation>
    <scope>NUCLEOTIDE SEQUENCE [LARGE SCALE GENOMIC DNA]</scope>
    <source>
        <strain evidence="9 10">CBS 600.67</strain>
    </source>
</reference>
<dbReference type="Proteomes" id="UP001610335">
    <property type="component" value="Unassembled WGS sequence"/>
</dbReference>
<keyword evidence="3" id="KW-0805">Transcription regulation</keyword>
<evidence type="ECO:0000256" key="5">
    <source>
        <dbReference type="ARBA" id="ARBA00023163"/>
    </source>
</evidence>
<protein>
    <recommendedName>
        <fullName evidence="8">Zn(2)-C6 fungal-type domain-containing protein</fullName>
    </recommendedName>
</protein>
<dbReference type="SMART" id="SM00906">
    <property type="entry name" value="Fungal_trans"/>
    <property type="match status" value="1"/>
</dbReference>
<evidence type="ECO:0000313" key="9">
    <source>
        <dbReference type="EMBL" id="KAL2824236.1"/>
    </source>
</evidence>
<dbReference type="PROSITE" id="PS00463">
    <property type="entry name" value="ZN2_CY6_FUNGAL_1"/>
    <property type="match status" value="1"/>
</dbReference>
<dbReference type="PROSITE" id="PS50048">
    <property type="entry name" value="ZN2_CY6_FUNGAL_2"/>
    <property type="match status" value="1"/>
</dbReference>
<feature type="compositionally biased region" description="Basic and acidic residues" evidence="7">
    <location>
        <begin position="64"/>
        <end position="75"/>
    </location>
</feature>
<dbReference type="Pfam" id="PF04082">
    <property type="entry name" value="Fungal_trans"/>
    <property type="match status" value="1"/>
</dbReference>
<dbReference type="InterPro" id="IPR001138">
    <property type="entry name" value="Zn2Cys6_DnaBD"/>
</dbReference>
<feature type="region of interest" description="Disordered" evidence="7">
    <location>
        <begin position="34"/>
        <end position="84"/>
    </location>
</feature>
<evidence type="ECO:0000256" key="1">
    <source>
        <dbReference type="ARBA" id="ARBA00022723"/>
    </source>
</evidence>
<gene>
    <name evidence="9" type="ORF">BDW59DRAFT_162572</name>
</gene>
<keyword evidence="10" id="KW-1185">Reference proteome</keyword>